<dbReference type="PANTHER" id="PTHR33096:SF1">
    <property type="entry name" value="CXC1-LIKE CYSTEINE CLUSTER ASSOCIATED WITH KDZ TRANSPOSASES DOMAIN-CONTAINING PROTEIN"/>
    <property type="match status" value="1"/>
</dbReference>
<accession>A0A0L6UZN6</accession>
<dbReference type="Pfam" id="PF18802">
    <property type="entry name" value="CxC1"/>
    <property type="match status" value="1"/>
</dbReference>
<evidence type="ECO:0000313" key="2">
    <source>
        <dbReference type="EMBL" id="KNZ53944.1"/>
    </source>
</evidence>
<protein>
    <recommendedName>
        <fullName evidence="1">CxC1-like cysteine cluster associated with KDZ transposases domain-containing protein</fullName>
    </recommendedName>
</protein>
<sequence>MTSRQKKIKEEKTNASALPPNIPCMPNTHYGLNCIGKKCIGKTFCSCLPNFFRFLETWNMASTPSHPWIAFSVQLLQFLNLEWQGCNFGKLTFTKISSCWLEER</sequence>
<comment type="caution">
    <text evidence="2">The sequence shown here is derived from an EMBL/GenBank/DDBJ whole genome shotgun (WGS) entry which is preliminary data.</text>
</comment>
<dbReference type="AlphaFoldDB" id="A0A0L6UZN6"/>
<gene>
    <name evidence="2" type="ORF">VP01_3094g2</name>
</gene>
<dbReference type="STRING" id="27349.A0A0L6UZN6"/>
<reference evidence="2 3" key="1">
    <citation type="submission" date="2015-08" db="EMBL/GenBank/DDBJ databases">
        <title>Next Generation Sequencing and Analysis of the Genome of Puccinia sorghi L Schw, the Causal Agent of Maize Common Rust.</title>
        <authorList>
            <person name="Rochi L."/>
            <person name="Burguener G."/>
            <person name="Darino M."/>
            <person name="Turjanski A."/>
            <person name="Kreff E."/>
            <person name="Dieguez M.J."/>
            <person name="Sacco F."/>
        </authorList>
    </citation>
    <scope>NUCLEOTIDE SEQUENCE [LARGE SCALE GENOMIC DNA]</scope>
    <source>
        <strain evidence="2 3">RO10H11247</strain>
    </source>
</reference>
<dbReference type="PANTHER" id="PTHR33096">
    <property type="entry name" value="CXC2 DOMAIN-CONTAINING PROTEIN"/>
    <property type="match status" value="1"/>
</dbReference>
<dbReference type="EMBL" id="LAVV01008051">
    <property type="protein sequence ID" value="KNZ53944.1"/>
    <property type="molecule type" value="Genomic_DNA"/>
</dbReference>
<dbReference type="InterPro" id="IPR041320">
    <property type="entry name" value="CxC1"/>
</dbReference>
<feature type="domain" description="CxC1-like cysteine cluster associated with KDZ transposases" evidence="1">
    <location>
        <begin position="34"/>
        <end position="104"/>
    </location>
</feature>
<organism evidence="2 3">
    <name type="scientific">Puccinia sorghi</name>
    <dbReference type="NCBI Taxonomy" id="27349"/>
    <lineage>
        <taxon>Eukaryota</taxon>
        <taxon>Fungi</taxon>
        <taxon>Dikarya</taxon>
        <taxon>Basidiomycota</taxon>
        <taxon>Pucciniomycotina</taxon>
        <taxon>Pucciniomycetes</taxon>
        <taxon>Pucciniales</taxon>
        <taxon>Pucciniaceae</taxon>
        <taxon>Puccinia</taxon>
    </lineage>
</organism>
<keyword evidence="3" id="KW-1185">Reference proteome</keyword>
<proteinExistence type="predicted"/>
<evidence type="ECO:0000313" key="3">
    <source>
        <dbReference type="Proteomes" id="UP000037035"/>
    </source>
</evidence>
<evidence type="ECO:0000259" key="1">
    <source>
        <dbReference type="Pfam" id="PF18802"/>
    </source>
</evidence>
<name>A0A0L6UZN6_9BASI</name>
<dbReference type="Proteomes" id="UP000037035">
    <property type="component" value="Unassembled WGS sequence"/>
</dbReference>
<dbReference type="VEuPathDB" id="FungiDB:VP01_3094g2"/>